<reference evidence="1" key="5">
    <citation type="journal article" date="2021" name="G3 (Bethesda)">
        <title>Aegilops tauschii genome assembly Aet v5.0 features greater sequence contiguity and improved annotation.</title>
        <authorList>
            <person name="Wang L."/>
            <person name="Zhu T."/>
            <person name="Rodriguez J.C."/>
            <person name="Deal K.R."/>
            <person name="Dubcovsky J."/>
            <person name="McGuire P.E."/>
            <person name="Lux T."/>
            <person name="Spannagl M."/>
            <person name="Mayer K.F.X."/>
            <person name="Baldrich P."/>
            <person name="Meyers B.C."/>
            <person name="Huo N."/>
            <person name="Gu Y.Q."/>
            <person name="Zhou H."/>
            <person name="Devos K.M."/>
            <person name="Bennetzen J.L."/>
            <person name="Unver T."/>
            <person name="Budak H."/>
            <person name="Gulick P.J."/>
            <person name="Galiba G."/>
            <person name="Kalapos B."/>
            <person name="Nelson D.R."/>
            <person name="Li P."/>
            <person name="You F.M."/>
            <person name="Luo M.C."/>
            <person name="Dvorak J."/>
        </authorList>
    </citation>
    <scope>NUCLEOTIDE SEQUENCE [LARGE SCALE GENOMIC DNA]</scope>
    <source>
        <strain evidence="1">cv. AL8/78</strain>
    </source>
</reference>
<accession>A0A453D7L5</accession>
<dbReference type="AlphaFoldDB" id="A0A453D7L5"/>
<name>A0A453D7L5_AEGTS</name>
<dbReference type="Proteomes" id="UP000015105">
    <property type="component" value="Chromosome 2D"/>
</dbReference>
<reference evidence="1" key="4">
    <citation type="submission" date="2019-03" db="UniProtKB">
        <authorList>
            <consortium name="EnsemblPlants"/>
        </authorList>
    </citation>
    <scope>IDENTIFICATION</scope>
</reference>
<dbReference type="Gramene" id="AET2Gv21118300.8">
    <property type="protein sequence ID" value="AET2Gv21118300.8"/>
    <property type="gene ID" value="AET2Gv21118300"/>
</dbReference>
<sequence>MSFGVLTANKTLVSSLVLVRNGEQLLNLVFFVCSYFS</sequence>
<evidence type="ECO:0000313" key="1">
    <source>
        <dbReference type="EnsemblPlants" id="AET2Gv21118300.8"/>
    </source>
</evidence>
<organism evidence="1 2">
    <name type="scientific">Aegilops tauschii subsp. strangulata</name>
    <name type="common">Goatgrass</name>
    <dbReference type="NCBI Taxonomy" id="200361"/>
    <lineage>
        <taxon>Eukaryota</taxon>
        <taxon>Viridiplantae</taxon>
        <taxon>Streptophyta</taxon>
        <taxon>Embryophyta</taxon>
        <taxon>Tracheophyta</taxon>
        <taxon>Spermatophyta</taxon>
        <taxon>Magnoliopsida</taxon>
        <taxon>Liliopsida</taxon>
        <taxon>Poales</taxon>
        <taxon>Poaceae</taxon>
        <taxon>BOP clade</taxon>
        <taxon>Pooideae</taxon>
        <taxon>Triticodae</taxon>
        <taxon>Triticeae</taxon>
        <taxon>Triticinae</taxon>
        <taxon>Aegilops</taxon>
    </lineage>
</organism>
<reference evidence="2" key="2">
    <citation type="journal article" date="2017" name="Nat. Plants">
        <title>The Aegilops tauschii genome reveals multiple impacts of transposons.</title>
        <authorList>
            <person name="Zhao G."/>
            <person name="Zou C."/>
            <person name="Li K."/>
            <person name="Wang K."/>
            <person name="Li T."/>
            <person name="Gao L."/>
            <person name="Zhang X."/>
            <person name="Wang H."/>
            <person name="Yang Z."/>
            <person name="Liu X."/>
            <person name="Jiang W."/>
            <person name="Mao L."/>
            <person name="Kong X."/>
            <person name="Jiao Y."/>
            <person name="Jia J."/>
        </authorList>
    </citation>
    <scope>NUCLEOTIDE SEQUENCE [LARGE SCALE GENOMIC DNA]</scope>
    <source>
        <strain evidence="2">cv. AL8/78</strain>
    </source>
</reference>
<reference evidence="2" key="1">
    <citation type="journal article" date="2014" name="Science">
        <title>Ancient hybridizations among the ancestral genomes of bread wheat.</title>
        <authorList>
            <consortium name="International Wheat Genome Sequencing Consortium,"/>
            <person name="Marcussen T."/>
            <person name="Sandve S.R."/>
            <person name="Heier L."/>
            <person name="Spannagl M."/>
            <person name="Pfeifer M."/>
            <person name="Jakobsen K.S."/>
            <person name="Wulff B.B."/>
            <person name="Steuernagel B."/>
            <person name="Mayer K.F."/>
            <person name="Olsen O.A."/>
        </authorList>
    </citation>
    <scope>NUCLEOTIDE SEQUENCE [LARGE SCALE GENOMIC DNA]</scope>
    <source>
        <strain evidence="2">cv. AL8/78</strain>
    </source>
</reference>
<proteinExistence type="predicted"/>
<evidence type="ECO:0000313" key="2">
    <source>
        <dbReference type="Proteomes" id="UP000015105"/>
    </source>
</evidence>
<keyword evidence="2" id="KW-1185">Reference proteome</keyword>
<dbReference type="EnsemblPlants" id="AET2Gv21118300.8">
    <property type="protein sequence ID" value="AET2Gv21118300.8"/>
    <property type="gene ID" value="AET2Gv21118300"/>
</dbReference>
<protein>
    <submittedName>
        <fullName evidence="1">Uncharacterized protein</fullName>
    </submittedName>
</protein>
<reference evidence="1" key="3">
    <citation type="journal article" date="2017" name="Nature">
        <title>Genome sequence of the progenitor of the wheat D genome Aegilops tauschii.</title>
        <authorList>
            <person name="Luo M.C."/>
            <person name="Gu Y.Q."/>
            <person name="Puiu D."/>
            <person name="Wang H."/>
            <person name="Twardziok S.O."/>
            <person name="Deal K.R."/>
            <person name="Huo N."/>
            <person name="Zhu T."/>
            <person name="Wang L."/>
            <person name="Wang Y."/>
            <person name="McGuire P.E."/>
            <person name="Liu S."/>
            <person name="Long H."/>
            <person name="Ramasamy R.K."/>
            <person name="Rodriguez J.C."/>
            <person name="Van S.L."/>
            <person name="Yuan L."/>
            <person name="Wang Z."/>
            <person name="Xia Z."/>
            <person name="Xiao L."/>
            <person name="Anderson O.D."/>
            <person name="Ouyang S."/>
            <person name="Liang Y."/>
            <person name="Zimin A.V."/>
            <person name="Pertea G."/>
            <person name="Qi P."/>
            <person name="Bennetzen J.L."/>
            <person name="Dai X."/>
            <person name="Dawson M.W."/>
            <person name="Muller H.G."/>
            <person name="Kugler K."/>
            <person name="Rivarola-Duarte L."/>
            <person name="Spannagl M."/>
            <person name="Mayer K.F.X."/>
            <person name="Lu F.H."/>
            <person name="Bevan M.W."/>
            <person name="Leroy P."/>
            <person name="Li P."/>
            <person name="You F.M."/>
            <person name="Sun Q."/>
            <person name="Liu Z."/>
            <person name="Lyons E."/>
            <person name="Wicker T."/>
            <person name="Salzberg S.L."/>
            <person name="Devos K.M."/>
            <person name="Dvorak J."/>
        </authorList>
    </citation>
    <scope>NUCLEOTIDE SEQUENCE [LARGE SCALE GENOMIC DNA]</scope>
    <source>
        <strain evidence="1">cv. AL8/78</strain>
    </source>
</reference>